<accession>A0A8J2YWY5</accession>
<dbReference type="PANTHER" id="PTHR43768:SF3">
    <property type="entry name" value="TREHALOSE 6-PHOSPHATE PHOSPHATASE"/>
    <property type="match status" value="1"/>
</dbReference>
<comment type="similarity">
    <text evidence="2">Belongs to the trehalose phosphatase family.</text>
</comment>
<keyword evidence="2" id="KW-0479">Metal-binding</keyword>
<sequence>MAWEPALESSIDLSPPPARPGWSYFLDFDGTLVDFARTPGEVSVDARLRALLDAVHRAVHGALAIVSGRPLVELDQFLALPHLPMAGQHGLEWRDAFGCVARVPRLSLSPHIVQAARHWAAERPGALAEVKDFSVALHVRGNPPLLPEALAFGQQLVASDPSRLMLQPGAFVVEIRCRGGNKGDIVDRFLRDRPFLGRRPVFIGDDLTDEYGFIAAARGGGFGVRVGEPRETSARHRLLDPAAVRTWLGPLAAADQGTH</sequence>
<evidence type="ECO:0000313" key="4">
    <source>
        <dbReference type="Proteomes" id="UP000646365"/>
    </source>
</evidence>
<dbReference type="GO" id="GO:0004805">
    <property type="term" value="F:trehalose-phosphatase activity"/>
    <property type="evidence" value="ECO:0007669"/>
    <property type="project" value="UniProtKB-EC"/>
</dbReference>
<dbReference type="UniPathway" id="UPA00299"/>
<dbReference type="GO" id="GO:0005992">
    <property type="term" value="P:trehalose biosynthetic process"/>
    <property type="evidence" value="ECO:0007669"/>
    <property type="project" value="UniProtKB-UniPathway"/>
</dbReference>
<dbReference type="SUPFAM" id="SSF56784">
    <property type="entry name" value="HAD-like"/>
    <property type="match status" value="1"/>
</dbReference>
<organism evidence="3 4">
    <name type="scientific">Aliidongia dinghuensis</name>
    <dbReference type="NCBI Taxonomy" id="1867774"/>
    <lineage>
        <taxon>Bacteria</taxon>
        <taxon>Pseudomonadati</taxon>
        <taxon>Pseudomonadota</taxon>
        <taxon>Alphaproteobacteria</taxon>
        <taxon>Rhodospirillales</taxon>
        <taxon>Dongiaceae</taxon>
        <taxon>Aliidongia</taxon>
    </lineage>
</organism>
<dbReference type="RefSeq" id="WP_189050018.1">
    <property type="nucleotide sequence ID" value="NZ_BMJQ01000012.1"/>
</dbReference>
<evidence type="ECO:0000256" key="2">
    <source>
        <dbReference type="RuleBase" id="RU361117"/>
    </source>
</evidence>
<proteinExistence type="inferred from homology"/>
<comment type="caution">
    <text evidence="3">The sequence shown here is derived from an EMBL/GenBank/DDBJ whole genome shotgun (WGS) entry which is preliminary data.</text>
</comment>
<evidence type="ECO:0000313" key="3">
    <source>
        <dbReference type="EMBL" id="GGF33942.1"/>
    </source>
</evidence>
<dbReference type="Gene3D" id="3.40.50.1000">
    <property type="entry name" value="HAD superfamily/HAD-like"/>
    <property type="match status" value="1"/>
</dbReference>
<keyword evidence="1 2" id="KW-0378">Hydrolase</keyword>
<keyword evidence="4" id="KW-1185">Reference proteome</keyword>
<dbReference type="AlphaFoldDB" id="A0A8J2YWY5"/>
<comment type="catalytic activity">
    <reaction evidence="2">
        <text>alpha,alpha-trehalose 6-phosphate + H2O = alpha,alpha-trehalose + phosphate</text>
        <dbReference type="Rhea" id="RHEA:23420"/>
        <dbReference type="ChEBI" id="CHEBI:15377"/>
        <dbReference type="ChEBI" id="CHEBI:16551"/>
        <dbReference type="ChEBI" id="CHEBI:43474"/>
        <dbReference type="ChEBI" id="CHEBI:58429"/>
        <dbReference type="EC" id="3.1.3.12"/>
    </reaction>
</comment>
<dbReference type="InterPro" id="IPR003337">
    <property type="entry name" value="Trehalose_PPase"/>
</dbReference>
<keyword evidence="2" id="KW-0460">Magnesium</keyword>
<dbReference type="Proteomes" id="UP000646365">
    <property type="component" value="Unassembled WGS sequence"/>
</dbReference>
<dbReference type="InterPro" id="IPR023214">
    <property type="entry name" value="HAD_sf"/>
</dbReference>
<evidence type="ECO:0000256" key="1">
    <source>
        <dbReference type="ARBA" id="ARBA00022801"/>
    </source>
</evidence>
<reference evidence="3" key="2">
    <citation type="submission" date="2020-09" db="EMBL/GenBank/DDBJ databases">
        <authorList>
            <person name="Sun Q."/>
            <person name="Zhou Y."/>
        </authorList>
    </citation>
    <scope>NUCLEOTIDE SEQUENCE</scope>
    <source>
        <strain evidence="3">CGMCC 1.15725</strain>
    </source>
</reference>
<dbReference type="PANTHER" id="PTHR43768">
    <property type="entry name" value="TREHALOSE 6-PHOSPHATE PHOSPHATASE"/>
    <property type="match status" value="1"/>
</dbReference>
<name>A0A8J2YWY5_9PROT</name>
<comment type="pathway">
    <text evidence="2">Glycan biosynthesis; trehalose biosynthesis.</text>
</comment>
<dbReference type="Pfam" id="PF02358">
    <property type="entry name" value="Trehalose_PPase"/>
    <property type="match status" value="1"/>
</dbReference>
<dbReference type="Gene3D" id="3.30.70.1020">
    <property type="entry name" value="Trehalose-6-phosphate phosphatase related protein, domain 2"/>
    <property type="match status" value="1"/>
</dbReference>
<dbReference type="InterPro" id="IPR044651">
    <property type="entry name" value="OTSB-like"/>
</dbReference>
<protein>
    <recommendedName>
        <fullName evidence="2">Trehalose 6-phosphate phosphatase</fullName>
        <ecNumber evidence="2">3.1.3.12</ecNumber>
    </recommendedName>
</protein>
<reference evidence="3" key="1">
    <citation type="journal article" date="2014" name="Int. J. Syst. Evol. Microbiol.">
        <title>Complete genome sequence of Corynebacterium casei LMG S-19264T (=DSM 44701T), isolated from a smear-ripened cheese.</title>
        <authorList>
            <consortium name="US DOE Joint Genome Institute (JGI-PGF)"/>
            <person name="Walter F."/>
            <person name="Albersmeier A."/>
            <person name="Kalinowski J."/>
            <person name="Ruckert C."/>
        </authorList>
    </citation>
    <scope>NUCLEOTIDE SEQUENCE</scope>
    <source>
        <strain evidence="3">CGMCC 1.15725</strain>
    </source>
</reference>
<dbReference type="NCBIfam" id="TIGR00685">
    <property type="entry name" value="T6PP"/>
    <property type="match status" value="1"/>
</dbReference>
<dbReference type="InterPro" id="IPR036412">
    <property type="entry name" value="HAD-like_sf"/>
</dbReference>
<comment type="cofactor">
    <cofactor evidence="2">
        <name>Mg(2+)</name>
        <dbReference type="ChEBI" id="CHEBI:18420"/>
    </cofactor>
</comment>
<gene>
    <name evidence="3" type="primary">otsB</name>
    <name evidence="3" type="ORF">GCM10011611_45240</name>
</gene>
<dbReference type="EMBL" id="BMJQ01000012">
    <property type="protein sequence ID" value="GGF33942.1"/>
    <property type="molecule type" value="Genomic_DNA"/>
</dbReference>
<dbReference type="GO" id="GO:0046872">
    <property type="term" value="F:metal ion binding"/>
    <property type="evidence" value="ECO:0007669"/>
    <property type="project" value="UniProtKB-KW"/>
</dbReference>
<dbReference type="EC" id="3.1.3.12" evidence="2"/>
<comment type="function">
    <text evidence="2">Removes the phosphate from trehalose 6-phosphate to produce free trehalose.</text>
</comment>